<dbReference type="Pfam" id="PF08220">
    <property type="entry name" value="HTH_DeoR"/>
    <property type="match status" value="1"/>
</dbReference>
<evidence type="ECO:0000256" key="3">
    <source>
        <dbReference type="ARBA" id="ARBA00023163"/>
    </source>
</evidence>
<dbReference type="SUPFAM" id="SSF100950">
    <property type="entry name" value="NagB/RpiA/CoA transferase-like"/>
    <property type="match status" value="1"/>
</dbReference>
<name>A0ABT3ZRY2_9BURK</name>
<dbReference type="RefSeq" id="WP_267849207.1">
    <property type="nucleotide sequence ID" value="NZ_JAPMXC010000010.1"/>
</dbReference>
<evidence type="ECO:0000259" key="4">
    <source>
        <dbReference type="Pfam" id="PF00455"/>
    </source>
</evidence>
<reference evidence="6" key="1">
    <citation type="submission" date="2022-11" db="EMBL/GenBank/DDBJ databases">
        <title>Robbsia betulipollinis sp. nov., isolated from pollen of birch (Betula pendula).</title>
        <authorList>
            <person name="Shi H."/>
            <person name="Ambika Manirajan B."/>
            <person name="Ratering S."/>
            <person name="Geissler-Plaum R."/>
            <person name="Schnell S."/>
        </authorList>
    </citation>
    <scope>NUCLEOTIDE SEQUENCE</scope>
    <source>
        <strain evidence="6">Bb-Pol-6</strain>
    </source>
</reference>
<dbReference type="PANTHER" id="PTHR30363">
    <property type="entry name" value="HTH-TYPE TRANSCRIPTIONAL REGULATOR SRLR-RELATED"/>
    <property type="match status" value="1"/>
</dbReference>
<feature type="domain" description="DeoR-like transcriptional repressor C-terminal sensor" evidence="4">
    <location>
        <begin position="90"/>
        <end position="246"/>
    </location>
</feature>
<gene>
    <name evidence="6" type="ORF">OVY01_19360</name>
</gene>
<dbReference type="InterPro" id="IPR014036">
    <property type="entry name" value="DeoR-like_C"/>
</dbReference>
<proteinExistence type="predicted"/>
<evidence type="ECO:0000313" key="7">
    <source>
        <dbReference type="Proteomes" id="UP001082899"/>
    </source>
</evidence>
<evidence type="ECO:0000313" key="6">
    <source>
        <dbReference type="EMBL" id="MCY0389306.1"/>
    </source>
</evidence>
<dbReference type="EMBL" id="JAPMXC010000010">
    <property type="protein sequence ID" value="MCY0389306.1"/>
    <property type="molecule type" value="Genomic_DNA"/>
</dbReference>
<keyword evidence="3" id="KW-0804">Transcription</keyword>
<dbReference type="InterPro" id="IPR018356">
    <property type="entry name" value="Tscrpt_reg_HTH_DeoR_CS"/>
</dbReference>
<dbReference type="InterPro" id="IPR050313">
    <property type="entry name" value="Carb_Metab_HTH_regulators"/>
</dbReference>
<dbReference type="SMART" id="SM01134">
    <property type="entry name" value="DeoRC"/>
    <property type="match status" value="1"/>
</dbReference>
<protein>
    <submittedName>
        <fullName evidence="6">DeoR/GlpR family DNA-binding transcription regulator</fullName>
    </submittedName>
</protein>
<dbReference type="InterPro" id="IPR037171">
    <property type="entry name" value="NagB/RpiA_transferase-like"/>
</dbReference>
<dbReference type="Proteomes" id="UP001082899">
    <property type="component" value="Unassembled WGS sequence"/>
</dbReference>
<evidence type="ECO:0000259" key="5">
    <source>
        <dbReference type="Pfam" id="PF08220"/>
    </source>
</evidence>
<keyword evidence="2 6" id="KW-0238">DNA-binding</keyword>
<evidence type="ECO:0000256" key="2">
    <source>
        <dbReference type="ARBA" id="ARBA00023125"/>
    </source>
</evidence>
<keyword evidence="1" id="KW-0805">Transcription regulation</keyword>
<keyword evidence="7" id="KW-1185">Reference proteome</keyword>
<dbReference type="GO" id="GO:0003677">
    <property type="term" value="F:DNA binding"/>
    <property type="evidence" value="ECO:0007669"/>
    <property type="project" value="UniProtKB-KW"/>
</dbReference>
<dbReference type="PROSITE" id="PS00894">
    <property type="entry name" value="HTH_DEOR_1"/>
    <property type="match status" value="1"/>
</dbReference>
<dbReference type="Pfam" id="PF00455">
    <property type="entry name" value="DeoRC"/>
    <property type="match status" value="1"/>
</dbReference>
<dbReference type="PANTHER" id="PTHR30363:SF8">
    <property type="entry name" value="DEOXYRIBOSE OPERON REPRESSOR"/>
    <property type="match status" value="1"/>
</dbReference>
<organism evidence="6 7">
    <name type="scientific">Robbsia betulipollinis</name>
    <dbReference type="NCBI Taxonomy" id="2981849"/>
    <lineage>
        <taxon>Bacteria</taxon>
        <taxon>Pseudomonadati</taxon>
        <taxon>Pseudomonadota</taxon>
        <taxon>Betaproteobacteria</taxon>
        <taxon>Burkholderiales</taxon>
        <taxon>Burkholderiaceae</taxon>
        <taxon>Robbsia</taxon>
    </lineage>
</organism>
<comment type="caution">
    <text evidence="6">The sequence shown here is derived from an EMBL/GenBank/DDBJ whole genome shotgun (WGS) entry which is preliminary data.</text>
</comment>
<evidence type="ECO:0000256" key="1">
    <source>
        <dbReference type="ARBA" id="ARBA00023015"/>
    </source>
</evidence>
<dbReference type="InterPro" id="IPR001034">
    <property type="entry name" value="DeoR_HTH"/>
</dbReference>
<accession>A0ABT3ZRY2</accession>
<feature type="domain" description="HTH deoR-type" evidence="5">
    <location>
        <begin position="21"/>
        <end position="56"/>
    </location>
</feature>
<sequence>MLWIEGTTMRETAGAKARKLRRERMQALVGSNGPTLLSRVAEVLGVTEMTIRRDLAGNDSAMICLGGYVLEATLPTTGEKYVLAEELDQHAARKRLACQRAASFVEEGDSLFIDCGTTMVHLATALPSDMTLSVVCYSMNIADIVSKRPNTQLILLGGVYQPSSATYYSEESVQYLERLGVNKAFISAGGADPARGVSCSNFHEVPIKQAAIRNAAQCFLVVDESKLGRMRAAFFGSLDVFSKIIVGGTLEPALLQRFQGWPLDVAATDEVP</sequence>